<gene>
    <name evidence="2" type="ORF">GCM10009811_08220</name>
</gene>
<evidence type="ECO:0000313" key="3">
    <source>
        <dbReference type="Proteomes" id="UP001499938"/>
    </source>
</evidence>
<dbReference type="Proteomes" id="UP001499938">
    <property type="component" value="Unassembled WGS sequence"/>
</dbReference>
<dbReference type="PIRSF" id="PIRSF012666">
    <property type="entry name" value="UCP012666"/>
    <property type="match status" value="1"/>
</dbReference>
<keyword evidence="2" id="KW-0436">Ligase</keyword>
<proteinExistence type="predicted"/>
<dbReference type="Gene3D" id="3.30.590.20">
    <property type="match status" value="1"/>
</dbReference>
<dbReference type="InterPro" id="IPR050141">
    <property type="entry name" value="GCL_type2/YbdK_subfam"/>
</dbReference>
<reference evidence="2 3" key="1">
    <citation type="journal article" date="2019" name="Int. J. Syst. Evol. Microbiol.">
        <title>The Global Catalogue of Microorganisms (GCM) 10K type strain sequencing project: providing services to taxonomists for standard genome sequencing and annotation.</title>
        <authorList>
            <consortium name="The Broad Institute Genomics Platform"/>
            <consortium name="The Broad Institute Genome Sequencing Center for Infectious Disease"/>
            <person name="Wu L."/>
            <person name="Ma J."/>
        </authorList>
    </citation>
    <scope>NUCLEOTIDE SEQUENCE [LARGE SCALE GENOMIC DNA]</scope>
    <source>
        <strain evidence="2 3">JCM 15592</strain>
    </source>
</reference>
<dbReference type="Pfam" id="PF04107">
    <property type="entry name" value="GCS2"/>
    <property type="match status" value="1"/>
</dbReference>
<comment type="caution">
    <text evidence="2">The sequence shown here is derived from an EMBL/GenBank/DDBJ whole genome shotgun (WGS) entry which is preliminary data.</text>
</comment>
<evidence type="ECO:0000256" key="1">
    <source>
        <dbReference type="ARBA" id="ARBA00048819"/>
    </source>
</evidence>
<sequence length="506" mass="57554">MAPTGGLWLGVPMGVEVEAKSYSREERQRYREKVRQNLDVFERMLASSQFEFEKPMTGMELELNLVDDNFQPRFANLEVLAAIADSDFQTELAQYNIEMNVRPRPLPGDSALELEEDLRRSLNNAEEKAHSAQARIVPIGILPTIMPEHFEGDWITANNRYAALNDSIFYARGEDIYLDIEGPTGERVHTYSDTIAPESACTSMQLHLQVAPADFANYWNAAQAIVGPQLALAANSPYFFGQRLHAETRIELFKQATDTRSIELKNQGVRPRVFFGERWITSIFDLFEENVRYFPALLAECGDEDPIALLEQGVAPTLAELRLHNGTVYRWNRPIYDVVNGTPHLRVENRVLPAGPSMIDVMANAAFYYGVVRQLAREERPIWTRMSFAAAEENFRRCARDGIDARIYWPGFGEVRADELVLRHLLPMAHEGLADWGVSAAVRDRYLSVIEGRCITAANGAEWQVHMVEAFEATGMDRPTALRSMLERYISHVHENLPVHEWPREI</sequence>
<protein>
    <submittedName>
        <fullName evidence="2">Glutamate-cysteine ligase family protein</fullName>
    </submittedName>
</protein>
<dbReference type="SUPFAM" id="SSF55931">
    <property type="entry name" value="Glutamine synthetase/guanido kinase"/>
    <property type="match status" value="1"/>
</dbReference>
<dbReference type="PANTHER" id="PTHR36510:SF3">
    <property type="entry name" value="CONSERVED PROTEIN"/>
    <property type="match status" value="1"/>
</dbReference>
<dbReference type="InterPro" id="IPR006336">
    <property type="entry name" value="GCS2"/>
</dbReference>
<dbReference type="InterPro" id="IPR016602">
    <property type="entry name" value="UCP012666"/>
</dbReference>
<organism evidence="2 3">
    <name type="scientific">Nostocoides veronense</name>
    <dbReference type="NCBI Taxonomy" id="330836"/>
    <lineage>
        <taxon>Bacteria</taxon>
        <taxon>Bacillati</taxon>
        <taxon>Actinomycetota</taxon>
        <taxon>Actinomycetes</taxon>
        <taxon>Micrococcales</taxon>
        <taxon>Intrasporangiaceae</taxon>
        <taxon>Nostocoides</taxon>
    </lineage>
</organism>
<keyword evidence="3" id="KW-1185">Reference proteome</keyword>
<dbReference type="GO" id="GO:0016874">
    <property type="term" value="F:ligase activity"/>
    <property type="evidence" value="ECO:0007669"/>
    <property type="project" value="UniProtKB-KW"/>
</dbReference>
<dbReference type="InterPro" id="IPR014746">
    <property type="entry name" value="Gln_synth/guanido_kin_cat_dom"/>
</dbReference>
<dbReference type="PANTHER" id="PTHR36510">
    <property type="entry name" value="GLUTAMATE--CYSTEINE LIGASE 2-RELATED"/>
    <property type="match status" value="1"/>
</dbReference>
<accession>A0ABN2LEA9</accession>
<dbReference type="EMBL" id="BAAAPO010000015">
    <property type="protein sequence ID" value="GAA1785445.1"/>
    <property type="molecule type" value="Genomic_DNA"/>
</dbReference>
<evidence type="ECO:0000313" key="2">
    <source>
        <dbReference type="EMBL" id="GAA1785445.1"/>
    </source>
</evidence>
<comment type="catalytic activity">
    <reaction evidence="1">
        <text>L-cysteine + L-glutamate + ATP = gamma-L-glutamyl-L-cysteine + ADP + phosphate + H(+)</text>
        <dbReference type="Rhea" id="RHEA:13285"/>
        <dbReference type="ChEBI" id="CHEBI:15378"/>
        <dbReference type="ChEBI" id="CHEBI:29985"/>
        <dbReference type="ChEBI" id="CHEBI:30616"/>
        <dbReference type="ChEBI" id="CHEBI:35235"/>
        <dbReference type="ChEBI" id="CHEBI:43474"/>
        <dbReference type="ChEBI" id="CHEBI:58173"/>
        <dbReference type="ChEBI" id="CHEBI:456216"/>
        <dbReference type="EC" id="6.3.2.2"/>
    </reaction>
</comment>
<name>A0ABN2LEA9_9MICO</name>